<accession>A0ABU4FGT1</accession>
<dbReference type="SMART" id="SM00954">
    <property type="entry name" value="RelA_SpoT"/>
    <property type="match status" value="1"/>
</dbReference>
<dbReference type="Gene3D" id="3.30.70.260">
    <property type="match status" value="1"/>
</dbReference>
<dbReference type="InterPro" id="IPR012676">
    <property type="entry name" value="TGS-like"/>
</dbReference>
<dbReference type="CDD" id="cd05399">
    <property type="entry name" value="NT_Rel-Spo_like"/>
    <property type="match status" value="1"/>
</dbReference>
<evidence type="ECO:0000259" key="4">
    <source>
        <dbReference type="PROSITE" id="PS51831"/>
    </source>
</evidence>
<dbReference type="SUPFAM" id="SSF109604">
    <property type="entry name" value="HD-domain/PDEase-like"/>
    <property type="match status" value="1"/>
</dbReference>
<feature type="domain" description="HD" evidence="4">
    <location>
        <begin position="91"/>
        <end position="188"/>
    </location>
</feature>
<evidence type="ECO:0000256" key="1">
    <source>
        <dbReference type="ARBA" id="ARBA00007476"/>
    </source>
</evidence>
<dbReference type="InterPro" id="IPR007685">
    <property type="entry name" value="RelA_SpoT"/>
</dbReference>
<dbReference type="SMART" id="SM00471">
    <property type="entry name" value="HDc"/>
    <property type="match status" value="1"/>
</dbReference>
<feature type="region of interest" description="Disordered" evidence="2">
    <location>
        <begin position="383"/>
        <end position="402"/>
    </location>
</feature>
<dbReference type="Pfam" id="PF13328">
    <property type="entry name" value="HD_4"/>
    <property type="match status" value="1"/>
</dbReference>
<dbReference type="PANTHER" id="PTHR21262:SF31">
    <property type="entry name" value="GTP PYROPHOSPHOKINASE"/>
    <property type="match status" value="1"/>
</dbReference>
<evidence type="ECO:0000259" key="5">
    <source>
        <dbReference type="PROSITE" id="PS51880"/>
    </source>
</evidence>
<dbReference type="PROSITE" id="PS51880">
    <property type="entry name" value="TGS"/>
    <property type="match status" value="1"/>
</dbReference>
<dbReference type="InterPro" id="IPR045865">
    <property type="entry name" value="ACT-like_dom_sf"/>
</dbReference>
<dbReference type="Pfam" id="PF02824">
    <property type="entry name" value="TGS"/>
    <property type="match status" value="1"/>
</dbReference>
<feature type="region of interest" description="Disordered" evidence="2">
    <location>
        <begin position="1"/>
        <end position="22"/>
    </location>
</feature>
<dbReference type="RefSeq" id="WP_317773611.1">
    <property type="nucleotide sequence ID" value="NZ_JAWMAJ010000106.1"/>
</dbReference>
<evidence type="ECO:0000256" key="2">
    <source>
        <dbReference type="SAM" id="MobiDB-lite"/>
    </source>
</evidence>
<feature type="domain" description="TGS" evidence="5">
    <location>
        <begin position="436"/>
        <end position="497"/>
    </location>
</feature>
<dbReference type="PANTHER" id="PTHR21262">
    <property type="entry name" value="GUANOSINE-3',5'-BIS DIPHOSPHATE 3'-PYROPHOSPHOHYDROLASE"/>
    <property type="match status" value="1"/>
</dbReference>
<reference evidence="6 7" key="1">
    <citation type="submission" date="2023-10" db="EMBL/GenBank/DDBJ databases">
        <title>Characterization of rhizosphere-enriched actinobacteria from wheat plants lab-grown on chernevaya soil.</title>
        <authorList>
            <person name="Tikhonova E.N."/>
            <person name="Konopkin A."/>
            <person name="Kravchenko I.K."/>
        </authorList>
    </citation>
    <scope>NUCLEOTIDE SEQUENCE [LARGE SCALE GENOMIC DNA]</scope>
    <source>
        <strain evidence="6 7">RR29</strain>
    </source>
</reference>
<organism evidence="6 7">
    <name type="scientific">Streptomyces prunicolor</name>
    <dbReference type="NCBI Taxonomy" id="67348"/>
    <lineage>
        <taxon>Bacteria</taxon>
        <taxon>Bacillati</taxon>
        <taxon>Actinomycetota</taxon>
        <taxon>Actinomycetes</taxon>
        <taxon>Kitasatosporales</taxon>
        <taxon>Streptomycetaceae</taxon>
        <taxon>Streptomyces</taxon>
    </lineage>
</organism>
<proteinExistence type="inferred from homology"/>
<dbReference type="Gene3D" id="1.10.3210.10">
    <property type="entry name" value="Hypothetical protein af1432"/>
    <property type="match status" value="1"/>
</dbReference>
<dbReference type="CDD" id="cd04876">
    <property type="entry name" value="ACT_RelA-SpoT"/>
    <property type="match status" value="1"/>
</dbReference>
<dbReference type="SUPFAM" id="SSF81301">
    <property type="entry name" value="Nucleotidyltransferase"/>
    <property type="match status" value="1"/>
</dbReference>
<dbReference type="PROSITE" id="PS51831">
    <property type="entry name" value="HD"/>
    <property type="match status" value="1"/>
</dbReference>
<evidence type="ECO:0000313" key="7">
    <source>
        <dbReference type="Proteomes" id="UP001187346"/>
    </source>
</evidence>
<evidence type="ECO:0000259" key="3">
    <source>
        <dbReference type="PROSITE" id="PS51671"/>
    </source>
</evidence>
<dbReference type="Proteomes" id="UP001187346">
    <property type="component" value="Unassembled WGS sequence"/>
</dbReference>
<dbReference type="SUPFAM" id="SSF81271">
    <property type="entry name" value="TGS-like"/>
    <property type="match status" value="1"/>
</dbReference>
<keyword evidence="7" id="KW-1185">Reference proteome</keyword>
<dbReference type="Gene3D" id="3.10.20.30">
    <property type="match status" value="1"/>
</dbReference>
<comment type="similarity">
    <text evidence="1">Belongs to the RelA/SpoT family.</text>
</comment>
<dbReference type="Gene3D" id="3.30.460.10">
    <property type="entry name" value="Beta Polymerase, domain 2"/>
    <property type="match status" value="1"/>
</dbReference>
<evidence type="ECO:0000313" key="6">
    <source>
        <dbReference type="EMBL" id="MDV7219802.1"/>
    </source>
</evidence>
<dbReference type="InterPro" id="IPR012675">
    <property type="entry name" value="Beta-grasp_dom_sf"/>
</dbReference>
<dbReference type="InterPro" id="IPR003607">
    <property type="entry name" value="HD/PDEase_dom"/>
</dbReference>
<protein>
    <submittedName>
        <fullName evidence="6">HD domain-containing protein</fullName>
    </submittedName>
</protein>
<dbReference type="CDD" id="cd00077">
    <property type="entry name" value="HDc"/>
    <property type="match status" value="1"/>
</dbReference>
<dbReference type="SUPFAM" id="SSF55021">
    <property type="entry name" value="ACT-like"/>
    <property type="match status" value="1"/>
</dbReference>
<dbReference type="EMBL" id="JAWMAJ010000106">
    <property type="protein sequence ID" value="MDV7219802.1"/>
    <property type="molecule type" value="Genomic_DNA"/>
</dbReference>
<comment type="caution">
    <text evidence="6">The sequence shown here is derived from an EMBL/GenBank/DDBJ whole genome shotgun (WGS) entry which is preliminary data.</text>
</comment>
<feature type="domain" description="ACT" evidence="3">
    <location>
        <begin position="635"/>
        <end position="709"/>
    </location>
</feature>
<dbReference type="InterPro" id="IPR043519">
    <property type="entry name" value="NT_sf"/>
</dbReference>
<name>A0ABU4FGT1_9ACTN</name>
<dbReference type="InterPro" id="IPR004095">
    <property type="entry name" value="TGS"/>
</dbReference>
<dbReference type="Pfam" id="PF13291">
    <property type="entry name" value="ACT_4"/>
    <property type="match status" value="1"/>
</dbReference>
<dbReference type="Pfam" id="PF04607">
    <property type="entry name" value="RelA_SpoT"/>
    <property type="match status" value="1"/>
</dbReference>
<dbReference type="InterPro" id="IPR006674">
    <property type="entry name" value="HD_domain"/>
</dbReference>
<sequence length="715" mass="77836">MSAEATNPASPGPVINTVPRRKARPRIDLRRLGRAALLGPTARDRLPDAIGHVAEAHRAHYPDADLEPLRRAWVLAESSHRGQMRKSGEPYITHPLAVTLILAELGAETTTLTASLLHDTVEDTEVTLDQVGEEFGAEVRYLVDGVTKLEKVDYGAAAEPETFRKMLVATGSDVRVMSIKLADRLHNMRTLGVMRPEKQARIAKVTRDVLIPLAERLGVQALKTELEDLVFAILHPEEYDHTRELIVDNSSRADDPLAEVTDEVRTVLRDAGIQAEVLIRPRHFVSVHRVARKRGRLRGADFGRLLVLVNEDADCYGVLGELHTCLKPVVSEFKDFIAVPKFNLYQSLHTAVAHTDGQVVEVLIRTHQMHKVAEAGVIALGNPYAPPSEEQQAANDGERADPTRPGWLSRLLDWQEGAPDPDTFWSTLREDLAQDREITVFRPDGGTLGLPDGATCVDAAYEQYGEDAHACIGARVNGRLATLSTVLKDGDTVQLLMGQDPASEPSREWLEHAHTPAARIAIQRWIAAHPGRADGAGAEAAEEAQSTRSAPPAPEDTPDTSTARPATPVVDQPGATVRLAGCCTPVPPDEVTGFSVRGGVVTVHRVECSAVAQMKGVGRAEVGVRWGDTTECRVTLVAESFGRPHLLADLTEAIALEGAEIVSATVEPPTQQRVRHTYTLQLPDAAHLLTLMRAMRNVPGVYDVSRAQHHNAPAF</sequence>
<dbReference type="PROSITE" id="PS51671">
    <property type="entry name" value="ACT"/>
    <property type="match status" value="1"/>
</dbReference>
<gene>
    <name evidence="6" type="ORF">R5A26_28060</name>
</gene>
<feature type="region of interest" description="Disordered" evidence="2">
    <location>
        <begin position="531"/>
        <end position="571"/>
    </location>
</feature>
<dbReference type="InterPro" id="IPR002912">
    <property type="entry name" value="ACT_dom"/>
</dbReference>